<evidence type="ECO:0000313" key="2">
    <source>
        <dbReference type="EMBL" id="CAI5452228.1"/>
    </source>
</evidence>
<feature type="transmembrane region" description="Helical" evidence="1">
    <location>
        <begin position="174"/>
        <end position="195"/>
    </location>
</feature>
<keyword evidence="1" id="KW-1133">Transmembrane helix</keyword>
<keyword evidence="1" id="KW-0472">Membrane</keyword>
<gene>
    <name evidence="2" type="ORF">CAMP_LOCUS14865</name>
</gene>
<protein>
    <submittedName>
        <fullName evidence="2">Uncharacterized protein</fullName>
    </submittedName>
</protein>
<dbReference type="Proteomes" id="UP001152747">
    <property type="component" value="Unassembled WGS sequence"/>
</dbReference>
<evidence type="ECO:0000313" key="3">
    <source>
        <dbReference type="Proteomes" id="UP001152747"/>
    </source>
</evidence>
<evidence type="ECO:0000256" key="1">
    <source>
        <dbReference type="SAM" id="Phobius"/>
    </source>
</evidence>
<comment type="caution">
    <text evidence="2">The sequence shown here is derived from an EMBL/GenBank/DDBJ whole genome shotgun (WGS) entry which is preliminary data.</text>
</comment>
<keyword evidence="3" id="KW-1185">Reference proteome</keyword>
<proteinExistence type="predicted"/>
<accession>A0A9P1N5V2</accession>
<dbReference type="AlphaFoldDB" id="A0A9P1N5V2"/>
<feature type="transmembrane region" description="Helical" evidence="1">
    <location>
        <begin position="124"/>
        <end position="153"/>
    </location>
</feature>
<keyword evidence="1" id="KW-0812">Transmembrane</keyword>
<organism evidence="2 3">
    <name type="scientific">Caenorhabditis angaria</name>
    <dbReference type="NCBI Taxonomy" id="860376"/>
    <lineage>
        <taxon>Eukaryota</taxon>
        <taxon>Metazoa</taxon>
        <taxon>Ecdysozoa</taxon>
        <taxon>Nematoda</taxon>
        <taxon>Chromadorea</taxon>
        <taxon>Rhabditida</taxon>
        <taxon>Rhabditina</taxon>
        <taxon>Rhabditomorpha</taxon>
        <taxon>Rhabditoidea</taxon>
        <taxon>Rhabditidae</taxon>
        <taxon>Peloderinae</taxon>
        <taxon>Caenorhabditis</taxon>
    </lineage>
</organism>
<reference evidence="2" key="1">
    <citation type="submission" date="2022-11" db="EMBL/GenBank/DDBJ databases">
        <authorList>
            <person name="Kikuchi T."/>
        </authorList>
    </citation>
    <scope>NUCLEOTIDE SEQUENCE</scope>
    <source>
        <strain evidence="2">PS1010</strain>
    </source>
</reference>
<sequence length="196" mass="21726">MRKNTRNLLITYSLSNNYAKTQVKSSLFLATRRKMRSIICLLLLVAISWTLLDTVDSAGVPAKRVKRQYYGGYGYGGYGCNCGTYAPCTAHGYYGGYGYGGGYGGYGGGYGGYGGYGYKKKSKILIIFGLLIPFVITCCYISQFIIPCCSLVYDFKIMSIGYTGTSQEFNYTNWIFDVPLNFTTTVIITICYGWVC</sequence>
<dbReference type="EMBL" id="CANHGI010000005">
    <property type="protein sequence ID" value="CAI5452228.1"/>
    <property type="molecule type" value="Genomic_DNA"/>
</dbReference>
<dbReference type="OrthoDB" id="5865862at2759"/>
<name>A0A9P1N5V2_9PELO</name>